<dbReference type="GO" id="GO:0005975">
    <property type="term" value="P:carbohydrate metabolic process"/>
    <property type="evidence" value="ECO:0007669"/>
    <property type="project" value="InterPro"/>
</dbReference>
<dbReference type="EMBL" id="JADIMY010000114">
    <property type="protein sequence ID" value="MBO8428013.1"/>
    <property type="molecule type" value="Genomic_DNA"/>
</dbReference>
<dbReference type="Gene3D" id="2.60.40.10">
    <property type="entry name" value="Immunoglobulins"/>
    <property type="match status" value="1"/>
</dbReference>
<dbReference type="Pfam" id="PF00933">
    <property type="entry name" value="Glyco_hydro_3"/>
    <property type="match status" value="1"/>
</dbReference>
<evidence type="ECO:0000313" key="5">
    <source>
        <dbReference type="Proteomes" id="UP000823613"/>
    </source>
</evidence>
<dbReference type="Pfam" id="PF01915">
    <property type="entry name" value="Glyco_hydro_3_C"/>
    <property type="match status" value="1"/>
</dbReference>
<dbReference type="InterPro" id="IPR013783">
    <property type="entry name" value="Ig-like_fold"/>
</dbReference>
<dbReference type="Gene3D" id="3.40.50.1700">
    <property type="entry name" value="Glycoside hydrolase family 3 C-terminal domain"/>
    <property type="match status" value="1"/>
</dbReference>
<comment type="caution">
    <text evidence="4">The sequence shown here is derived from an EMBL/GenBank/DDBJ whole genome shotgun (WGS) entry which is preliminary data.</text>
</comment>
<feature type="domain" description="Fibronectin type III-like" evidence="3">
    <location>
        <begin position="572"/>
        <end position="642"/>
    </location>
</feature>
<evidence type="ECO:0000313" key="4">
    <source>
        <dbReference type="EMBL" id="MBO8428013.1"/>
    </source>
</evidence>
<dbReference type="SUPFAM" id="SSF51445">
    <property type="entry name" value="(Trans)glycosidases"/>
    <property type="match status" value="1"/>
</dbReference>
<dbReference type="SMART" id="SM01217">
    <property type="entry name" value="Fn3_like"/>
    <property type="match status" value="1"/>
</dbReference>
<organism evidence="4 5">
    <name type="scientific">Candidatus Onthovivens merdipullorum</name>
    <dbReference type="NCBI Taxonomy" id="2840889"/>
    <lineage>
        <taxon>Bacteria</taxon>
        <taxon>Bacillati</taxon>
        <taxon>Bacillota</taxon>
        <taxon>Bacilli</taxon>
        <taxon>Bacillales</taxon>
        <taxon>Candidatus Onthovivens</taxon>
    </lineage>
</organism>
<dbReference type="InterPro" id="IPR036881">
    <property type="entry name" value="Glyco_hydro_3_C_sf"/>
</dbReference>
<dbReference type="SUPFAM" id="SSF52279">
    <property type="entry name" value="Beta-D-glucan exohydrolase, C-terminal domain"/>
    <property type="match status" value="1"/>
</dbReference>
<dbReference type="InterPro" id="IPR001764">
    <property type="entry name" value="Glyco_hydro_3_N"/>
</dbReference>
<dbReference type="PRINTS" id="PR00133">
    <property type="entry name" value="GLHYDRLASE3"/>
</dbReference>
<dbReference type="InterPro" id="IPR036962">
    <property type="entry name" value="Glyco_hydro_3_N_sf"/>
</dbReference>
<accession>A0A9D9DI70</accession>
<dbReference type="AlphaFoldDB" id="A0A9D9DI70"/>
<gene>
    <name evidence="4" type="ORF">IAC58_05685</name>
</gene>
<dbReference type="Proteomes" id="UP000823613">
    <property type="component" value="Unassembled WGS sequence"/>
</dbReference>
<dbReference type="Pfam" id="PF14310">
    <property type="entry name" value="Fn3-like"/>
    <property type="match status" value="1"/>
</dbReference>
<dbReference type="GO" id="GO:0004553">
    <property type="term" value="F:hydrolase activity, hydrolyzing O-glycosyl compounds"/>
    <property type="evidence" value="ECO:0007669"/>
    <property type="project" value="InterPro"/>
</dbReference>
<proteinExistence type="inferred from homology"/>
<dbReference type="PANTHER" id="PTHR42715">
    <property type="entry name" value="BETA-GLUCOSIDASE"/>
    <property type="match status" value="1"/>
</dbReference>
<dbReference type="PANTHER" id="PTHR42715:SF10">
    <property type="entry name" value="BETA-GLUCOSIDASE"/>
    <property type="match status" value="1"/>
</dbReference>
<evidence type="ECO:0000256" key="2">
    <source>
        <dbReference type="ARBA" id="ARBA00022801"/>
    </source>
</evidence>
<reference evidence="4" key="1">
    <citation type="submission" date="2020-10" db="EMBL/GenBank/DDBJ databases">
        <authorList>
            <person name="Gilroy R."/>
        </authorList>
    </citation>
    <scope>NUCLEOTIDE SEQUENCE</scope>
    <source>
        <strain evidence="4">11159</strain>
    </source>
</reference>
<dbReference type="InterPro" id="IPR026891">
    <property type="entry name" value="Fn3-like"/>
</dbReference>
<dbReference type="InterPro" id="IPR002772">
    <property type="entry name" value="Glyco_hydro_3_C"/>
</dbReference>
<evidence type="ECO:0000256" key="1">
    <source>
        <dbReference type="ARBA" id="ARBA00005336"/>
    </source>
</evidence>
<reference evidence="4" key="2">
    <citation type="journal article" date="2021" name="PeerJ">
        <title>Extensive microbial diversity within the chicken gut microbiome revealed by metagenomics and culture.</title>
        <authorList>
            <person name="Gilroy R."/>
            <person name="Ravi A."/>
            <person name="Getino M."/>
            <person name="Pursley I."/>
            <person name="Horton D.L."/>
            <person name="Alikhan N.F."/>
            <person name="Baker D."/>
            <person name="Gharbi K."/>
            <person name="Hall N."/>
            <person name="Watson M."/>
            <person name="Adriaenssens E.M."/>
            <person name="Foster-Nyarko E."/>
            <person name="Jarju S."/>
            <person name="Secka A."/>
            <person name="Antonio M."/>
            <person name="Oren A."/>
            <person name="Chaudhuri R.R."/>
            <person name="La Ragione R."/>
            <person name="Hildebrand F."/>
            <person name="Pallen M.J."/>
        </authorList>
    </citation>
    <scope>NUCLEOTIDE SEQUENCE</scope>
    <source>
        <strain evidence="4">11159</strain>
    </source>
</reference>
<keyword evidence="2 4" id="KW-0378">Hydrolase</keyword>
<dbReference type="InterPro" id="IPR017853">
    <property type="entry name" value="GH"/>
</dbReference>
<name>A0A9D9DI70_9BACL</name>
<dbReference type="Gene3D" id="3.20.20.300">
    <property type="entry name" value="Glycoside hydrolase, family 3, N-terminal domain"/>
    <property type="match status" value="1"/>
</dbReference>
<protein>
    <submittedName>
        <fullName evidence="4">Glycoside hydrolase family 3 C-terminal domain-containing protein</fullName>
    </submittedName>
</protein>
<comment type="similarity">
    <text evidence="1">Belongs to the glycosyl hydrolase 3 family.</text>
</comment>
<sequence>MYIKKLSNIDKVKLTIGTDLWHTETLNGKLYEVSMHDGPIGVRKPIDTRSFDQKEIFKSLAYPCSTALAQTFNVELAYEYGKALANDAIEKDVDIILGPAINIKRNPLNGRNFEYFSEDPFLSGCMAYNYIRGVEESGVLSCVKHYACNNNEFSRNFISSDVSERALREIYLKPFEIAFKAKPSTLMCSYNYINGVKASENKKLFDIARDEFGFDGLIMSDWGAVNDTITSINAGLDLEMPYSKEHLEKAISHINNNKFNLNALNRAASNVIKISEICKENKEKQKISMSIEDKKALIKKINDESIVLIKNEGKTLPINKDSKVLVTGLETNIYLSGGGSSRVTPLGEFISLTDSLRNNGINASYYQTTEWRDNKQECITDLKGCCFEALKYDYVICGIGENHTLSNEGSDRNNITLSPVEVELIKSLRKYAKKLIVIVYTGAILNLFEIEDYCDAILLSSFGGEYVNESIKDILLGNVNPSGKLTESYLSNIEEYPAYNSYHDEISFVYEEDLNVGYRGLINNNFIDSIYPFGYGLSYSEFEYSNFSVYLDKDRVIVEVTIKNNSKYDAKEVIQIYSSEITRTTYRPIRELKAFKKVFIKANEEKKVTICIDKLDLGFYSTGYSKWILNNGLYKIGCYKDALTPIIEKIIEIK</sequence>
<evidence type="ECO:0000259" key="3">
    <source>
        <dbReference type="SMART" id="SM01217"/>
    </source>
</evidence>
<dbReference type="InterPro" id="IPR050288">
    <property type="entry name" value="Cellulose_deg_GH3"/>
</dbReference>